<evidence type="ECO:0000256" key="3">
    <source>
        <dbReference type="ARBA" id="ARBA00022833"/>
    </source>
</evidence>
<evidence type="ECO:0000259" key="4">
    <source>
        <dbReference type="PROSITE" id="PS51891"/>
    </source>
</evidence>
<dbReference type="InterPro" id="IPR052355">
    <property type="entry name" value="CENP-V-like"/>
</dbReference>
<comment type="caution">
    <text evidence="5">The sequence shown here is derived from an EMBL/GenBank/DDBJ whole genome shotgun (WGS) entry which is preliminary data.</text>
</comment>
<evidence type="ECO:0000256" key="2">
    <source>
        <dbReference type="ARBA" id="ARBA00022723"/>
    </source>
</evidence>
<dbReference type="PANTHER" id="PTHR28620:SF1">
    <property type="entry name" value="CENP-V_GFA DOMAIN-CONTAINING PROTEIN"/>
    <property type="match status" value="1"/>
</dbReference>
<protein>
    <submittedName>
        <fullName evidence="5">GFA domain-containing protein</fullName>
    </submittedName>
</protein>
<dbReference type="GO" id="GO:0046872">
    <property type="term" value="F:metal ion binding"/>
    <property type="evidence" value="ECO:0007669"/>
    <property type="project" value="UniProtKB-KW"/>
</dbReference>
<dbReference type="Proteomes" id="UP000623467">
    <property type="component" value="Unassembled WGS sequence"/>
</dbReference>
<dbReference type="Gene3D" id="2.170.150.70">
    <property type="match status" value="1"/>
</dbReference>
<dbReference type="SUPFAM" id="SSF51316">
    <property type="entry name" value="Mss4-like"/>
    <property type="match status" value="1"/>
</dbReference>
<accession>A0A8H6XSW8</accession>
<keyword evidence="6" id="KW-1185">Reference proteome</keyword>
<feature type="domain" description="CENP-V/GFA" evidence="4">
    <location>
        <begin position="22"/>
        <end position="135"/>
    </location>
</feature>
<evidence type="ECO:0000313" key="6">
    <source>
        <dbReference type="Proteomes" id="UP000623467"/>
    </source>
</evidence>
<dbReference type="EMBL" id="JACAZH010000019">
    <property type="protein sequence ID" value="KAF7346139.1"/>
    <property type="molecule type" value="Genomic_DNA"/>
</dbReference>
<evidence type="ECO:0000256" key="1">
    <source>
        <dbReference type="ARBA" id="ARBA00005495"/>
    </source>
</evidence>
<gene>
    <name evidence="5" type="ORF">MSAN_01840700</name>
</gene>
<proteinExistence type="inferred from homology"/>
<comment type="similarity">
    <text evidence="1">Belongs to the Gfa family.</text>
</comment>
<dbReference type="Pfam" id="PF04828">
    <property type="entry name" value="GFA"/>
    <property type="match status" value="1"/>
</dbReference>
<dbReference type="InterPro" id="IPR006913">
    <property type="entry name" value="CENP-V/GFA"/>
</dbReference>
<dbReference type="PROSITE" id="PS51891">
    <property type="entry name" value="CENP_V_GFA"/>
    <property type="match status" value="1"/>
</dbReference>
<keyword evidence="3" id="KW-0862">Zinc</keyword>
<name>A0A8H6XSW8_9AGAR</name>
<reference evidence="5" key="1">
    <citation type="submission" date="2020-05" db="EMBL/GenBank/DDBJ databases">
        <title>Mycena genomes resolve the evolution of fungal bioluminescence.</title>
        <authorList>
            <person name="Tsai I.J."/>
        </authorList>
    </citation>
    <scope>NUCLEOTIDE SEQUENCE</scope>
    <source>
        <strain evidence="5">160909Yilan</strain>
    </source>
</reference>
<dbReference type="GO" id="GO:0016846">
    <property type="term" value="F:carbon-sulfur lyase activity"/>
    <property type="evidence" value="ECO:0007669"/>
    <property type="project" value="InterPro"/>
</dbReference>
<dbReference type="AlphaFoldDB" id="A0A8H6XSW8"/>
<sequence length="135" mass="15085">MPAANPKSLPVPWPENAEVKIHTGGCHCKKIRYEFEHPDIYAMPIVNCNCSICEDRGYLNVFTPEDKFRFTSGSDADMTKYEFGSCNVGHRFCSTCGTSIGPTVVKRGMVIVNTRTIDGIDLERLKLHKVDGRAM</sequence>
<organism evidence="5 6">
    <name type="scientific">Mycena sanguinolenta</name>
    <dbReference type="NCBI Taxonomy" id="230812"/>
    <lineage>
        <taxon>Eukaryota</taxon>
        <taxon>Fungi</taxon>
        <taxon>Dikarya</taxon>
        <taxon>Basidiomycota</taxon>
        <taxon>Agaricomycotina</taxon>
        <taxon>Agaricomycetes</taxon>
        <taxon>Agaricomycetidae</taxon>
        <taxon>Agaricales</taxon>
        <taxon>Marasmiineae</taxon>
        <taxon>Mycenaceae</taxon>
        <taxon>Mycena</taxon>
    </lineage>
</organism>
<dbReference type="OrthoDB" id="3264588at2759"/>
<dbReference type="PANTHER" id="PTHR28620">
    <property type="entry name" value="CENTROMERE PROTEIN V"/>
    <property type="match status" value="1"/>
</dbReference>
<dbReference type="InterPro" id="IPR011057">
    <property type="entry name" value="Mss4-like_sf"/>
</dbReference>
<evidence type="ECO:0000313" key="5">
    <source>
        <dbReference type="EMBL" id="KAF7346139.1"/>
    </source>
</evidence>
<keyword evidence="2" id="KW-0479">Metal-binding</keyword>